<dbReference type="PROSITE" id="PS51462">
    <property type="entry name" value="NUDIX"/>
    <property type="match status" value="1"/>
</dbReference>
<dbReference type="InterPro" id="IPR015797">
    <property type="entry name" value="NUDIX_hydrolase-like_dom_sf"/>
</dbReference>
<gene>
    <name evidence="4" type="ORF">VFPBJ_08903</name>
</gene>
<accession>A0A179GGQ4</accession>
<feature type="domain" description="Nudix hydrolase" evidence="3">
    <location>
        <begin position="86"/>
        <end position="224"/>
    </location>
</feature>
<dbReference type="AlphaFoldDB" id="A0A179GGQ4"/>
<dbReference type="PANTHER" id="PTHR16099">
    <property type="entry name" value="8-OXO-DGTP DIPHOSPHATES NUDT15"/>
    <property type="match status" value="1"/>
</dbReference>
<reference evidence="4 5" key="1">
    <citation type="submission" date="2016-01" db="EMBL/GenBank/DDBJ databases">
        <title>Biosynthesis of antibiotic leucinostatins and their inhibition on Phytophthora in bio-control Purpureocillium lilacinum.</title>
        <authorList>
            <person name="Wang G."/>
            <person name="Liu Z."/>
            <person name="Lin R."/>
            <person name="Li E."/>
            <person name="Mao Z."/>
            <person name="Ling J."/>
            <person name="Yin W."/>
            <person name="Xie B."/>
        </authorList>
    </citation>
    <scope>NUCLEOTIDE SEQUENCE [LARGE SCALE GENOMIC DNA]</scope>
    <source>
        <strain evidence="4">PLBJ-1</strain>
    </source>
</reference>
<name>A0A179GGQ4_PURLI</name>
<dbReference type="GO" id="GO:0035539">
    <property type="term" value="F:8-oxo-7,8-dihydrodeoxyguanosine triphosphate pyrophosphatase activity"/>
    <property type="evidence" value="ECO:0007669"/>
    <property type="project" value="TreeGrafter"/>
</dbReference>
<dbReference type="InterPro" id="IPR000086">
    <property type="entry name" value="NUDIX_hydrolase_dom"/>
</dbReference>
<dbReference type="GO" id="GO:0006203">
    <property type="term" value="P:dGTP catabolic process"/>
    <property type="evidence" value="ECO:0007669"/>
    <property type="project" value="TreeGrafter"/>
</dbReference>
<dbReference type="Gene3D" id="3.90.79.10">
    <property type="entry name" value="Nucleoside Triphosphate Pyrophosphohydrolase"/>
    <property type="match status" value="1"/>
</dbReference>
<feature type="region of interest" description="Disordered" evidence="2">
    <location>
        <begin position="56"/>
        <end position="121"/>
    </location>
</feature>
<dbReference type="CDD" id="cd04678">
    <property type="entry name" value="NUDIX_MTH2_Nudt15"/>
    <property type="match status" value="1"/>
</dbReference>
<proteinExistence type="predicted"/>
<evidence type="ECO:0000313" key="4">
    <source>
        <dbReference type="EMBL" id="OAQ76543.1"/>
    </source>
</evidence>
<feature type="region of interest" description="Disordered" evidence="2">
    <location>
        <begin position="1"/>
        <end position="21"/>
    </location>
</feature>
<comment type="caution">
    <text evidence="4">The sequence shown here is derived from an EMBL/GenBank/DDBJ whole genome shotgun (WGS) entry which is preliminary data.</text>
</comment>
<dbReference type="SUPFAM" id="SSF55811">
    <property type="entry name" value="Nudix"/>
    <property type="match status" value="1"/>
</dbReference>
<keyword evidence="1" id="KW-0378">Hydrolase</keyword>
<evidence type="ECO:0000313" key="5">
    <source>
        <dbReference type="Proteomes" id="UP000078240"/>
    </source>
</evidence>
<dbReference type="PROSITE" id="PS00893">
    <property type="entry name" value="NUDIX_BOX"/>
    <property type="match status" value="1"/>
</dbReference>
<evidence type="ECO:0000256" key="1">
    <source>
        <dbReference type="ARBA" id="ARBA00022801"/>
    </source>
</evidence>
<organism evidence="4 5">
    <name type="scientific">Purpureocillium lilacinum</name>
    <name type="common">Paecilomyces lilacinus</name>
    <dbReference type="NCBI Taxonomy" id="33203"/>
    <lineage>
        <taxon>Eukaryota</taxon>
        <taxon>Fungi</taxon>
        <taxon>Dikarya</taxon>
        <taxon>Ascomycota</taxon>
        <taxon>Pezizomycotina</taxon>
        <taxon>Sordariomycetes</taxon>
        <taxon>Hypocreomycetidae</taxon>
        <taxon>Hypocreales</taxon>
        <taxon>Ophiocordycipitaceae</taxon>
        <taxon>Purpureocillium</taxon>
    </lineage>
</organism>
<dbReference type="Proteomes" id="UP000078240">
    <property type="component" value="Unassembled WGS sequence"/>
</dbReference>
<dbReference type="InterPro" id="IPR020084">
    <property type="entry name" value="NUDIX_hydrolase_CS"/>
</dbReference>
<dbReference type="PANTHER" id="PTHR16099:SF5">
    <property type="entry name" value="NUCLEOTIDE TRIPHOSPHATE DIPHOSPHATASE NUDT15"/>
    <property type="match status" value="1"/>
</dbReference>
<dbReference type="GO" id="GO:0005829">
    <property type="term" value="C:cytosol"/>
    <property type="evidence" value="ECO:0007669"/>
    <property type="project" value="TreeGrafter"/>
</dbReference>
<evidence type="ECO:0000259" key="3">
    <source>
        <dbReference type="PROSITE" id="PS51462"/>
    </source>
</evidence>
<sequence length="330" mass="36232">MGLSHHTPSTATQHRAGQSHTPAIDVAAQSCLPPHDTLNPPCGLVIRPVTRWQQAEQQVSQVKTSPPRRASLQAAQTSKHSHNVGPRRSTKAGLVRLRRQGRQDSRRRAHQQPRRSWQLPGGHCEPGEGFFECAVREVKEETDLDVDGVRILANTYDRFPADDKHYVTWFVLVELRDQHAVPRVMEPEKCASWHWMSVADLRGKNMFLPLANLFEVKKTWDAVLAGSAPLIRLPASAHGAAERNLLVRWDVQPGPSLRADSGGETVTIGRGRDLAVVDPSPGNTACKLEIVIDGPDCEHVFPLGNDVVALGADAACKTESVVDGFLKAKV</sequence>
<evidence type="ECO:0000256" key="2">
    <source>
        <dbReference type="SAM" id="MobiDB-lite"/>
    </source>
</evidence>
<protein>
    <submittedName>
        <fullName evidence="4">NUDIX domain-containing protein</fullName>
    </submittedName>
</protein>
<dbReference type="Pfam" id="PF00293">
    <property type="entry name" value="NUDIX"/>
    <property type="match status" value="1"/>
</dbReference>
<dbReference type="EMBL" id="LSBH01000007">
    <property type="protein sequence ID" value="OAQ76543.1"/>
    <property type="molecule type" value="Genomic_DNA"/>
</dbReference>